<evidence type="ECO:0000313" key="1">
    <source>
        <dbReference type="EMBL" id="KAF6237256.1"/>
    </source>
</evidence>
<dbReference type="GeneID" id="59286389"/>
<protein>
    <submittedName>
        <fullName evidence="1">Uncharacterized protein</fullName>
    </submittedName>
</protein>
<comment type="caution">
    <text evidence="1">The sequence shown here is derived from an EMBL/GenBank/DDBJ whole genome shotgun (WGS) entry which is preliminary data.</text>
</comment>
<gene>
    <name evidence="1" type="ORF">HO173_004725</name>
</gene>
<organism evidence="1 2">
    <name type="scientific">Letharia columbiana</name>
    <dbReference type="NCBI Taxonomy" id="112416"/>
    <lineage>
        <taxon>Eukaryota</taxon>
        <taxon>Fungi</taxon>
        <taxon>Dikarya</taxon>
        <taxon>Ascomycota</taxon>
        <taxon>Pezizomycotina</taxon>
        <taxon>Lecanoromycetes</taxon>
        <taxon>OSLEUM clade</taxon>
        <taxon>Lecanoromycetidae</taxon>
        <taxon>Lecanorales</taxon>
        <taxon>Lecanorineae</taxon>
        <taxon>Parmeliaceae</taxon>
        <taxon>Letharia</taxon>
    </lineage>
</organism>
<evidence type="ECO:0000313" key="2">
    <source>
        <dbReference type="Proteomes" id="UP000578531"/>
    </source>
</evidence>
<dbReference type="EMBL" id="JACCJC010000015">
    <property type="protein sequence ID" value="KAF6237256.1"/>
    <property type="molecule type" value="Genomic_DNA"/>
</dbReference>
<reference evidence="1 2" key="1">
    <citation type="journal article" date="2020" name="Genomics">
        <title>Complete, high-quality genomes from long-read metagenomic sequencing of two wolf lichen thalli reveals enigmatic genome architecture.</title>
        <authorList>
            <person name="McKenzie S.K."/>
            <person name="Walston R.F."/>
            <person name="Allen J.L."/>
        </authorList>
    </citation>
    <scope>NUCLEOTIDE SEQUENCE [LARGE SCALE GENOMIC DNA]</scope>
    <source>
        <strain evidence="1">WasteWater2</strain>
    </source>
</reference>
<dbReference type="Proteomes" id="UP000578531">
    <property type="component" value="Unassembled WGS sequence"/>
</dbReference>
<dbReference type="AlphaFoldDB" id="A0A8H6L6F5"/>
<dbReference type="RefSeq" id="XP_037166584.1">
    <property type="nucleotide sequence ID" value="XM_037306646.1"/>
</dbReference>
<proteinExistence type="predicted"/>
<keyword evidence="2" id="KW-1185">Reference proteome</keyword>
<name>A0A8H6L6F5_9LECA</name>
<accession>A0A8H6L6F5</accession>
<sequence length="57" mass="5835">MGDIAIGPEKLPGPAVQTDEDVLAFTQQREQFPAVSCVSDLCHGQSGGCERGGGFAG</sequence>